<evidence type="ECO:0000313" key="1">
    <source>
        <dbReference type="EMBL" id="GAA6411732.1"/>
    </source>
</evidence>
<protein>
    <submittedName>
        <fullName evidence="1">Uncharacterized protein</fullName>
    </submittedName>
</protein>
<evidence type="ECO:0000313" key="2">
    <source>
        <dbReference type="Proteomes" id="UP001600943"/>
    </source>
</evidence>
<accession>A0ABQ0BJV4</accession>
<name>A0ABQ0BJV4_9FIRM</name>
<comment type="caution">
    <text evidence="1">The sequence shown here is derived from an EMBL/GenBank/DDBJ whole genome shotgun (WGS) entry which is preliminary data.</text>
</comment>
<dbReference type="RefSeq" id="WP_390410371.1">
    <property type="nucleotide sequence ID" value="NZ_BAABYW010000002.1"/>
</dbReference>
<dbReference type="Proteomes" id="UP001600943">
    <property type="component" value="Unassembled WGS sequence"/>
</dbReference>
<gene>
    <name evidence="1" type="ORF">K040078D81_58490</name>
</gene>
<dbReference type="EMBL" id="BAABYW010000002">
    <property type="protein sequence ID" value="GAA6411732.1"/>
    <property type="molecule type" value="Genomic_DNA"/>
</dbReference>
<proteinExistence type="predicted"/>
<organism evidence="1 2">
    <name type="scientific">Blautia hominis</name>
    <dbReference type="NCBI Taxonomy" id="2025493"/>
    <lineage>
        <taxon>Bacteria</taxon>
        <taxon>Bacillati</taxon>
        <taxon>Bacillota</taxon>
        <taxon>Clostridia</taxon>
        <taxon>Lachnospirales</taxon>
        <taxon>Lachnospiraceae</taxon>
        <taxon>Blautia</taxon>
    </lineage>
</organism>
<reference evidence="1 2" key="1">
    <citation type="submission" date="2024-04" db="EMBL/GenBank/DDBJ databases">
        <title>Defined microbial consortia suppress multidrug-resistant proinflammatory Enterobacteriaceae via ecological control.</title>
        <authorList>
            <person name="Furuichi M."/>
            <person name="Kawaguchi T."/>
            <person name="Pust M."/>
            <person name="Yasuma K."/>
            <person name="Plichta D."/>
            <person name="Hasegawa N."/>
            <person name="Ohya T."/>
            <person name="Bhattarai S."/>
            <person name="Sasajima S."/>
            <person name="Aoto Y."/>
            <person name="Tuganbaev T."/>
            <person name="Yaginuma M."/>
            <person name="Ueda M."/>
            <person name="Okahashi N."/>
            <person name="Amafuji K."/>
            <person name="Kiridooshi Y."/>
            <person name="Sugita K."/>
            <person name="Strazar M."/>
            <person name="Skelly A."/>
            <person name="Suda W."/>
            <person name="Hattori M."/>
            <person name="Nakamoto N."/>
            <person name="Caballero S."/>
            <person name="Norman J."/>
            <person name="Olle B."/>
            <person name="Tanoue T."/>
            <person name="Arita M."/>
            <person name="Bucci V."/>
            <person name="Atarashi K."/>
            <person name="Xavier R."/>
            <person name="Honda K."/>
        </authorList>
    </citation>
    <scope>NUCLEOTIDE SEQUENCE [LARGE SCALE GENOMIC DNA]</scope>
    <source>
        <strain evidence="2">k04-0078-D8-1</strain>
    </source>
</reference>
<sequence length="61" mass="6906">MTEKKEFSIIITGYEHNTWQGVFTCGEFSASFLSELDLLHLIEHELSSSQTEDGAEQIPET</sequence>
<keyword evidence="2" id="KW-1185">Reference proteome</keyword>